<accession>A0A4Y7KK45</accession>
<keyword evidence="5" id="KW-0539">Nucleus</keyword>
<dbReference type="PROSITE" id="PS50863">
    <property type="entry name" value="B3"/>
    <property type="match status" value="2"/>
</dbReference>
<keyword evidence="2" id="KW-0805">Transcription regulation</keyword>
<dbReference type="PANTHER" id="PTHR31920:SF122">
    <property type="entry name" value="B3 DOMAIN-CONTAINING PROTEIN REM23"/>
    <property type="match status" value="1"/>
</dbReference>
<dbReference type="AlphaFoldDB" id="A0A4Y7KK45"/>
<dbReference type="OMA" id="NAQYDQT"/>
<evidence type="ECO:0000259" key="7">
    <source>
        <dbReference type="PROSITE" id="PS50863"/>
    </source>
</evidence>
<evidence type="ECO:0000256" key="2">
    <source>
        <dbReference type="ARBA" id="ARBA00023015"/>
    </source>
</evidence>
<dbReference type="Gramene" id="RZC72319">
    <property type="protein sequence ID" value="RZC72319"/>
    <property type="gene ID" value="C5167_035468"/>
</dbReference>
<dbReference type="OrthoDB" id="635132at2759"/>
<feature type="domain" description="TF-B3" evidence="7">
    <location>
        <begin position="662"/>
        <end position="723"/>
    </location>
</feature>
<feature type="compositionally biased region" description="Polar residues" evidence="6">
    <location>
        <begin position="183"/>
        <end position="194"/>
    </location>
</feature>
<dbReference type="Gene3D" id="2.40.330.10">
    <property type="entry name" value="DNA-binding pseudobarrel domain"/>
    <property type="match status" value="2"/>
</dbReference>
<evidence type="ECO:0000313" key="8">
    <source>
        <dbReference type="EMBL" id="RZC72319.1"/>
    </source>
</evidence>
<proteinExistence type="predicted"/>
<dbReference type="InterPro" id="IPR003340">
    <property type="entry name" value="B3_DNA-bd"/>
</dbReference>
<gene>
    <name evidence="8" type="ORF">C5167_035468</name>
</gene>
<dbReference type="CDD" id="cd10017">
    <property type="entry name" value="B3_DNA"/>
    <property type="match status" value="2"/>
</dbReference>
<dbReference type="SUPFAM" id="SSF101936">
    <property type="entry name" value="DNA-binding pseudobarrel domain"/>
    <property type="match status" value="2"/>
</dbReference>
<dbReference type="EMBL" id="CM010721">
    <property type="protein sequence ID" value="RZC72319.1"/>
    <property type="molecule type" value="Genomic_DNA"/>
</dbReference>
<name>A0A4Y7KK45_PAPSO</name>
<evidence type="ECO:0000256" key="5">
    <source>
        <dbReference type="ARBA" id="ARBA00023242"/>
    </source>
</evidence>
<dbReference type="GO" id="GO:0005634">
    <property type="term" value="C:nucleus"/>
    <property type="evidence" value="ECO:0007669"/>
    <property type="project" value="UniProtKB-SubCell"/>
</dbReference>
<keyword evidence="4" id="KW-0804">Transcription</keyword>
<dbReference type="InterPro" id="IPR050655">
    <property type="entry name" value="Plant_B3_domain"/>
</dbReference>
<feature type="domain" description="TF-B3" evidence="7">
    <location>
        <begin position="31"/>
        <end position="124"/>
    </location>
</feature>
<dbReference type="Proteomes" id="UP000316621">
    <property type="component" value="Chromosome 7"/>
</dbReference>
<sequence>MGSGVVEACEKCSKKCVMIHQGRKDPSSIVTPFFKIMLGDRFSTLLFIPPVYARSIATLDNQVIILEDAMGEQWKVKLAKVDGSLAISKGWNDFVIDHSIKLGDFLVFSYLADTFFQVQIFESTGCEKLSFSAKTTNNFNNNTNCTATNNNGGKRVKGKRSFGDASRDRTNSSSSKFPAGTAGNCSVHEQGSNSTIHSRFDDEMRERRKSANDTANVKMAAEKASDNHNKEKTLQPATQVECTEVPFYMFDRSSDKQGTSTSPLFDLSNFERPITESGMNAAQKTAPVALEKATSSHPSTDHEMEEQNHVFDEEAVCKNRGNSGLSVGIPVTEVLNSVNDLEMFERNFYVENQDKVPVLADATEEMLALVDIPSVEVPNGVYDLEMPEGNCNSENQDEVQVHANATEEREGFVLELDGLEMREQYHVVDEKPGKNGENNVPPVDIPAVEVRDSAHDFELPERKDNAENEDKIPLAADELAGYCNVIKQPLSTPAVGFCESERENLKISNAASFKEPLLVDELNAVVPDVVLLGDHRPQESSRRVTRFSSSLPPGSSKNPVAMEVKDHQTVKVSKVVEKEREKKLKEKQGRHTTFVKAEPEEFEYEACTAVKTENIDYNSPLSLDAVNFSTSAPAETQSYLELALDLPWFAVRGRKPSGKRIVVLRDSSMRKWPVVYQERSSFRVLASGWKALAEANNLQKGDICLMSVENASEGLLQLEIKRK</sequence>
<feature type="region of interest" description="Disordered" evidence="6">
    <location>
        <begin position="537"/>
        <end position="560"/>
    </location>
</feature>
<feature type="compositionally biased region" description="Polar residues" evidence="6">
    <location>
        <begin position="546"/>
        <end position="558"/>
    </location>
</feature>
<reference evidence="8 9" key="1">
    <citation type="journal article" date="2018" name="Science">
        <title>The opium poppy genome and morphinan production.</title>
        <authorList>
            <person name="Guo L."/>
            <person name="Winzer T."/>
            <person name="Yang X."/>
            <person name="Li Y."/>
            <person name="Ning Z."/>
            <person name="He Z."/>
            <person name="Teodor R."/>
            <person name="Lu Y."/>
            <person name="Bowser T.A."/>
            <person name="Graham I.A."/>
            <person name="Ye K."/>
        </authorList>
    </citation>
    <scope>NUCLEOTIDE SEQUENCE [LARGE SCALE GENOMIC DNA]</scope>
    <source>
        <strain evidence="9">cv. HN1</strain>
        <tissue evidence="8">Leaves</tissue>
    </source>
</reference>
<evidence type="ECO:0000256" key="1">
    <source>
        <dbReference type="ARBA" id="ARBA00004123"/>
    </source>
</evidence>
<dbReference type="GO" id="GO:0003677">
    <property type="term" value="F:DNA binding"/>
    <property type="evidence" value="ECO:0007669"/>
    <property type="project" value="UniProtKB-KW"/>
</dbReference>
<organism evidence="8 9">
    <name type="scientific">Papaver somniferum</name>
    <name type="common">Opium poppy</name>
    <dbReference type="NCBI Taxonomy" id="3469"/>
    <lineage>
        <taxon>Eukaryota</taxon>
        <taxon>Viridiplantae</taxon>
        <taxon>Streptophyta</taxon>
        <taxon>Embryophyta</taxon>
        <taxon>Tracheophyta</taxon>
        <taxon>Spermatophyta</taxon>
        <taxon>Magnoliopsida</taxon>
        <taxon>Ranunculales</taxon>
        <taxon>Papaveraceae</taxon>
        <taxon>Papaveroideae</taxon>
        <taxon>Papaver</taxon>
    </lineage>
</organism>
<evidence type="ECO:0000256" key="3">
    <source>
        <dbReference type="ARBA" id="ARBA00023125"/>
    </source>
</evidence>
<evidence type="ECO:0000256" key="4">
    <source>
        <dbReference type="ARBA" id="ARBA00023163"/>
    </source>
</evidence>
<keyword evidence="3" id="KW-0238">DNA-binding</keyword>
<keyword evidence="9" id="KW-1185">Reference proteome</keyword>
<dbReference type="InterPro" id="IPR015300">
    <property type="entry name" value="DNA-bd_pseudobarrel_sf"/>
</dbReference>
<dbReference type="PANTHER" id="PTHR31920">
    <property type="entry name" value="B3 DOMAIN-CONTAINING"/>
    <property type="match status" value="1"/>
</dbReference>
<evidence type="ECO:0000256" key="6">
    <source>
        <dbReference type="SAM" id="MobiDB-lite"/>
    </source>
</evidence>
<feature type="compositionally biased region" description="Basic and acidic residues" evidence="6">
    <location>
        <begin position="161"/>
        <end position="170"/>
    </location>
</feature>
<evidence type="ECO:0000313" key="9">
    <source>
        <dbReference type="Proteomes" id="UP000316621"/>
    </source>
</evidence>
<comment type="subcellular location">
    <subcellularLocation>
        <location evidence="1">Nucleus</location>
    </subcellularLocation>
</comment>
<dbReference type="STRING" id="3469.A0A4Y7KK45"/>
<feature type="region of interest" description="Disordered" evidence="6">
    <location>
        <begin position="143"/>
        <end position="194"/>
    </location>
</feature>
<dbReference type="SMART" id="SM01019">
    <property type="entry name" value="B3"/>
    <property type="match status" value="2"/>
</dbReference>
<dbReference type="Pfam" id="PF02362">
    <property type="entry name" value="B3"/>
    <property type="match status" value="2"/>
</dbReference>
<protein>
    <recommendedName>
        <fullName evidence="7">TF-B3 domain-containing protein</fullName>
    </recommendedName>
</protein>